<feature type="compositionally biased region" description="Low complexity" evidence="1">
    <location>
        <begin position="199"/>
        <end position="210"/>
    </location>
</feature>
<dbReference type="Gene3D" id="3.30.200.160">
    <property type="entry name" value="TFIIIC, subcomplex tauA, subunit Sfc1, barrel domain"/>
    <property type="match status" value="1"/>
</dbReference>
<evidence type="ECO:0000313" key="3">
    <source>
        <dbReference type="EMBL" id="SBS89276.1"/>
    </source>
</evidence>
<feature type="domain" description="Transcription factor IIIC subunit Tfc1/Sfc1 triple barrel" evidence="2">
    <location>
        <begin position="39"/>
        <end position="141"/>
    </location>
</feature>
<proteinExistence type="predicted"/>
<sequence>MHAEKCRSRDDSDEFLKIKRKKDRNKNIDFKKIKKNEYICVEVPGKIKKGGSGLSAVESLGGLNKITDIFYYHKNSYQYDESLVLRINNNDVFSSFILANWTKVNNVLIKIKRTKKNRYKFEFLGFVKYLYYFDNMSDFYYIPTFYNRHNYNSNYIHYLTKGRENAKKKEKEKEKEKDNEKEKEKDNENKHKYKHKNKNPNQNPNQNHYNINYRNNDNINTCKENYIAYVTENINFSPFHLNGEEYTTGSLSHLDHKNHHKEGKHFISNFPDCSSYVFNKGKERIIANCTSHHLNMTNRNMQTNAFVFNNNKDMQSGISSYNWASPNKAIIY</sequence>
<dbReference type="GO" id="GO:0006384">
    <property type="term" value="P:transcription initiation at RNA polymerase III promoter"/>
    <property type="evidence" value="ECO:0007669"/>
    <property type="project" value="InterPro"/>
</dbReference>
<accession>A0A1A8WC17</accession>
<evidence type="ECO:0000313" key="4">
    <source>
        <dbReference type="Proteomes" id="UP000078597"/>
    </source>
</evidence>
<dbReference type="Pfam" id="PF17682">
    <property type="entry name" value="Tau95_N"/>
    <property type="match status" value="1"/>
</dbReference>
<dbReference type="PANTHER" id="PTHR13230">
    <property type="entry name" value="GENERAL TRANSCRIPTION FACTOR IIIC, POLYPEPTIDE 5"/>
    <property type="match status" value="1"/>
</dbReference>
<dbReference type="GO" id="GO:0000127">
    <property type="term" value="C:transcription factor TFIIIC complex"/>
    <property type="evidence" value="ECO:0007669"/>
    <property type="project" value="InterPro"/>
</dbReference>
<organism evidence="3 4">
    <name type="scientific">Plasmodium malariae</name>
    <dbReference type="NCBI Taxonomy" id="5858"/>
    <lineage>
        <taxon>Eukaryota</taxon>
        <taxon>Sar</taxon>
        <taxon>Alveolata</taxon>
        <taxon>Apicomplexa</taxon>
        <taxon>Aconoidasida</taxon>
        <taxon>Haemosporida</taxon>
        <taxon>Plasmodiidae</taxon>
        <taxon>Plasmodium</taxon>
        <taxon>Plasmodium (Plasmodium)</taxon>
    </lineage>
</organism>
<gene>
    <name evidence="3" type="ORF">PMALA_025500</name>
</gene>
<evidence type="ECO:0000256" key="1">
    <source>
        <dbReference type="SAM" id="MobiDB-lite"/>
    </source>
</evidence>
<dbReference type="GO" id="GO:0001003">
    <property type="term" value="F:RNA polymerase III type 2 promoter sequence-specific DNA binding"/>
    <property type="evidence" value="ECO:0007669"/>
    <property type="project" value="TreeGrafter"/>
</dbReference>
<protein>
    <submittedName>
        <fullName evidence="3">General transcription factor 3C polypeptide 5, putative</fullName>
    </submittedName>
</protein>
<dbReference type="GO" id="GO:0001002">
    <property type="term" value="F:RNA polymerase III type 1 promoter sequence-specific DNA binding"/>
    <property type="evidence" value="ECO:0007669"/>
    <property type="project" value="TreeGrafter"/>
</dbReference>
<feature type="compositionally biased region" description="Basic and acidic residues" evidence="1">
    <location>
        <begin position="163"/>
        <end position="190"/>
    </location>
</feature>
<dbReference type="AlphaFoldDB" id="A0A1A8WC17"/>
<name>A0A1A8WC17_PLAMA</name>
<dbReference type="InterPro" id="IPR041499">
    <property type="entry name" value="Tfc1/Sfc1_N"/>
</dbReference>
<reference evidence="4" key="1">
    <citation type="submission" date="2016-05" db="EMBL/GenBank/DDBJ databases">
        <authorList>
            <person name="Naeem Raeece"/>
        </authorList>
    </citation>
    <scope>NUCLEOTIDE SEQUENCE [LARGE SCALE GENOMIC DNA]</scope>
</reference>
<dbReference type="InterPro" id="IPR042536">
    <property type="entry name" value="TFIIIC_tauA_Sfc1"/>
</dbReference>
<evidence type="ECO:0000259" key="2">
    <source>
        <dbReference type="Pfam" id="PF17682"/>
    </source>
</evidence>
<feature type="non-terminal residue" evidence="3">
    <location>
        <position position="332"/>
    </location>
</feature>
<dbReference type="PANTHER" id="PTHR13230:SF5">
    <property type="entry name" value="GENERAL TRANSCRIPTION FACTOR 3C POLYPEPTIDE 5"/>
    <property type="match status" value="1"/>
</dbReference>
<dbReference type="VEuPathDB" id="PlasmoDB:PmUG01_13020500"/>
<dbReference type="EMBL" id="FLQW01001366">
    <property type="protein sequence ID" value="SBS89276.1"/>
    <property type="molecule type" value="Genomic_DNA"/>
</dbReference>
<dbReference type="Proteomes" id="UP000078597">
    <property type="component" value="Unassembled WGS sequence"/>
</dbReference>
<feature type="region of interest" description="Disordered" evidence="1">
    <location>
        <begin position="163"/>
        <end position="210"/>
    </location>
</feature>
<dbReference type="InterPro" id="IPR040454">
    <property type="entry name" value="TF_IIIC_Tfc1/Sfc1"/>
</dbReference>